<name>L7V1B0_MYCL1</name>
<protein>
    <submittedName>
        <fullName evidence="1">Uncharacterized protein</fullName>
    </submittedName>
</protein>
<evidence type="ECO:0000313" key="2">
    <source>
        <dbReference type="Proteomes" id="UP000011157"/>
    </source>
</evidence>
<dbReference type="Proteomes" id="UP000011157">
    <property type="component" value="Chromosome"/>
</dbReference>
<dbReference type="EMBL" id="CP003899">
    <property type="protein sequence ID" value="AGC60325.1"/>
    <property type="molecule type" value="Genomic_DNA"/>
</dbReference>
<keyword evidence="2" id="KW-1185">Reference proteome</keyword>
<dbReference type="HOGENOM" id="CLU_2437656_0_0_11"/>
<accession>L7V1B0</accession>
<sequence length="90" mass="9751">MQTVGIGDQEVLLICLVVPVVRALGLRTVAETAVLHHHQWDRAGQSLRPVDYKVMAPELPIAANHQTRGRRAHRAIAGAATTANALRMIA</sequence>
<proteinExistence type="predicted"/>
<dbReference type="KEGG" id="mli:MULP_00193"/>
<organism evidence="1 2">
    <name type="scientific">Mycobacterium liflandii (strain 128FXT)</name>
    <dbReference type="NCBI Taxonomy" id="459424"/>
    <lineage>
        <taxon>Bacteria</taxon>
        <taxon>Bacillati</taxon>
        <taxon>Actinomycetota</taxon>
        <taxon>Actinomycetes</taxon>
        <taxon>Mycobacteriales</taxon>
        <taxon>Mycobacteriaceae</taxon>
        <taxon>Mycobacterium</taxon>
        <taxon>Mycobacterium ulcerans group</taxon>
    </lineage>
</organism>
<evidence type="ECO:0000313" key="1">
    <source>
        <dbReference type="EMBL" id="AGC60325.1"/>
    </source>
</evidence>
<gene>
    <name evidence="1" type="ordered locus">MULP_00193</name>
</gene>
<dbReference type="AlphaFoldDB" id="L7V1B0"/>
<reference evidence="1 2" key="1">
    <citation type="journal article" date="2013" name="J. Bacteriol.">
        <title>Complete Genome Sequence of the Frog Pathogen Mycobacterium ulcerans Ecovar Liflandii.</title>
        <authorList>
            <person name="Tobias N.J."/>
            <person name="Doig K.D."/>
            <person name="Medema M.H."/>
            <person name="Chen H."/>
            <person name="Haring V."/>
            <person name="Moore R."/>
            <person name="Seemann T."/>
            <person name="Stinear T.P."/>
        </authorList>
    </citation>
    <scope>NUCLEOTIDE SEQUENCE [LARGE SCALE GENOMIC DNA]</scope>
    <source>
        <strain evidence="1 2">128FXT</strain>
    </source>
</reference>